<evidence type="ECO:0000313" key="2">
    <source>
        <dbReference type="Proteomes" id="UP000028640"/>
    </source>
</evidence>
<dbReference type="STRING" id="910964.GEAM_3127"/>
<accession>A0A085G6H4</accession>
<dbReference type="InterPro" id="IPR009387">
    <property type="entry name" value="HigB-2"/>
</dbReference>
<evidence type="ECO:0008006" key="3">
    <source>
        <dbReference type="Google" id="ProtNLM"/>
    </source>
</evidence>
<dbReference type="GeneID" id="78381542"/>
<evidence type="ECO:0000313" key="1">
    <source>
        <dbReference type="EMBL" id="KFC79319.1"/>
    </source>
</evidence>
<organism evidence="1 2">
    <name type="scientific">Ewingella americana (strain ATCC 33852 / DSM 4580 / CCUG 14506 / JCM 5911 / LMG 7869 / NCTC 12157 / CDC 1468-78)</name>
    <dbReference type="NCBI Taxonomy" id="910964"/>
    <lineage>
        <taxon>Bacteria</taxon>
        <taxon>Pseudomonadati</taxon>
        <taxon>Pseudomonadota</taxon>
        <taxon>Gammaproteobacteria</taxon>
        <taxon>Enterobacterales</taxon>
        <taxon>Yersiniaceae</taxon>
        <taxon>Ewingella</taxon>
    </lineage>
</organism>
<keyword evidence="2" id="KW-1185">Reference proteome</keyword>
<comment type="caution">
    <text evidence="1">The sequence shown here is derived from an EMBL/GenBank/DDBJ whole genome shotgun (WGS) entry which is preliminary data.</text>
</comment>
<dbReference type="Proteomes" id="UP000028640">
    <property type="component" value="Unassembled WGS sequence"/>
</dbReference>
<dbReference type="AlphaFoldDB" id="A0A085G6H4"/>
<name>A0A085G6H4_EWIA3</name>
<gene>
    <name evidence="1" type="ORF">GEAM_3127</name>
</gene>
<dbReference type="Pfam" id="PF06296">
    <property type="entry name" value="RelE"/>
    <property type="match status" value="1"/>
</dbReference>
<reference evidence="1 2" key="1">
    <citation type="submission" date="2014-05" db="EMBL/GenBank/DDBJ databases">
        <title>ATOL: Assembling a taxonomically balanced genome-scale reconstruction of the evolutionary history of the Enterobacteriaceae.</title>
        <authorList>
            <person name="Plunkett G.III."/>
            <person name="Neeno-Eckwall E.C."/>
            <person name="Glasner J.D."/>
            <person name="Perna N.T."/>
        </authorList>
    </citation>
    <scope>NUCLEOTIDE SEQUENCE [LARGE SCALE GENOMIC DNA]</scope>
    <source>
        <strain evidence="1 2">ATCC 33852</strain>
    </source>
</reference>
<protein>
    <recommendedName>
        <fullName evidence="3">Type II toxin-antitoxin system RelE/ParE family toxin</fullName>
    </recommendedName>
</protein>
<proteinExistence type="predicted"/>
<dbReference type="RefSeq" id="WP_034793195.1">
    <property type="nucleotide sequence ID" value="NZ_JMPJ01000065.1"/>
</dbReference>
<dbReference type="eggNOG" id="COG4737">
    <property type="taxonomic scope" value="Bacteria"/>
</dbReference>
<dbReference type="EMBL" id="JMPJ01000065">
    <property type="protein sequence ID" value="KFC79319.1"/>
    <property type="molecule type" value="Genomic_DNA"/>
</dbReference>
<dbReference type="OrthoDB" id="8607264at2"/>
<sequence length="129" mass="14634">MGIYLTPEFEQERKNARINDKILCKAARAITSGLPGDQLGKYTYKKRLALPAVSPQDGARSIVFFNNGENLYFFDMYLKSQLSKKKGKELEDDEIAAYCKIASDFIAMTNVQIEQLLKAKELIEVNCDE</sequence>